<dbReference type="InParanoid" id="A7APK4"/>
<dbReference type="Proteomes" id="UP000002173">
    <property type="component" value="Chromosome 3"/>
</dbReference>
<keyword evidence="2" id="KW-1185">Reference proteome</keyword>
<protein>
    <submittedName>
        <fullName evidence="1">Uncharacterized protein</fullName>
    </submittedName>
</protein>
<reference evidence="1 2" key="1">
    <citation type="journal article" date="2007" name="PLoS Pathog.">
        <title>Genome sequence of Babesia bovis and comparative analysis of apicomplexan hemoprotozoa.</title>
        <authorList>
            <person name="Brayton K.A."/>
            <person name="Lau A.O.T."/>
            <person name="Herndon D.R."/>
            <person name="Hannick L."/>
            <person name="Kappmeyer L.S."/>
            <person name="Berens S.J."/>
            <person name="Bidwell S.L."/>
            <person name="Brown W.C."/>
            <person name="Crabtree J."/>
            <person name="Fadrosh D."/>
            <person name="Feldblum T."/>
            <person name="Forberger H.A."/>
            <person name="Haas B.J."/>
            <person name="Howell J.M."/>
            <person name="Khouri H."/>
            <person name="Koo H."/>
            <person name="Mann D.J."/>
            <person name="Norimine J."/>
            <person name="Paulsen I.T."/>
            <person name="Radune D."/>
            <person name="Ren Q."/>
            <person name="Smith R.K. Jr."/>
            <person name="Suarez C.E."/>
            <person name="White O."/>
            <person name="Wortman J.R."/>
            <person name="Knowles D.P. Jr."/>
            <person name="McElwain T.F."/>
            <person name="Nene V.M."/>
        </authorList>
    </citation>
    <scope>NUCLEOTIDE SEQUENCE [LARGE SCALE GENOMIC DNA]</scope>
    <source>
        <strain evidence="1">T2Bo</strain>
    </source>
</reference>
<comment type="caution">
    <text evidence="1">The sequence shown here is derived from an EMBL/GenBank/DDBJ whole genome shotgun (WGS) entry which is preliminary data.</text>
</comment>
<dbReference type="VEuPathDB" id="PiroplasmaDB:BBOV_III009320"/>
<proteinExistence type="predicted"/>
<dbReference type="AlphaFoldDB" id="A7APK4"/>
<sequence>MERQSVGVQTNWEEKNDVPSLEELQHRLCKLITDCGTDNDVPNMRSPTDMESSLHYNDIKNMTPVTSKQTEFLPKDGVTNITAKNEETYAVAMFCNRSGRGCNAIGEVYVSI</sequence>
<name>A7APK4_BABBO</name>
<accession>A7APK4</accession>
<organism evidence="1 2">
    <name type="scientific">Babesia bovis</name>
    <dbReference type="NCBI Taxonomy" id="5865"/>
    <lineage>
        <taxon>Eukaryota</taxon>
        <taxon>Sar</taxon>
        <taxon>Alveolata</taxon>
        <taxon>Apicomplexa</taxon>
        <taxon>Aconoidasida</taxon>
        <taxon>Piroplasmida</taxon>
        <taxon>Babesiidae</taxon>
        <taxon>Babesia</taxon>
    </lineage>
</organism>
<evidence type="ECO:0000313" key="2">
    <source>
        <dbReference type="Proteomes" id="UP000002173"/>
    </source>
</evidence>
<gene>
    <name evidence="1" type="ORF">BBOV_III009320</name>
</gene>
<evidence type="ECO:0000313" key="1">
    <source>
        <dbReference type="EMBL" id="EDO08488.1"/>
    </source>
</evidence>
<dbReference type="KEGG" id="bbo:BBOV_III009320"/>
<dbReference type="GeneID" id="5480312"/>
<dbReference type="EMBL" id="AAXT01000001">
    <property type="protein sequence ID" value="EDO08488.1"/>
    <property type="molecule type" value="Genomic_DNA"/>
</dbReference>